<dbReference type="HOGENOM" id="CLU_3292739_0_0_11"/>
<sequence length="40" mass="4241">MSLSPHRLLMSRVRFDGSDPGAGRVPPNGGTCVTLMRATV</sequence>
<proteinExistence type="predicted"/>
<dbReference type="Proteomes" id="UP000003653">
    <property type="component" value="Unassembled WGS sequence"/>
</dbReference>
<dbReference type="AlphaFoldDB" id="D5PAS6"/>
<accession>D5PAS6</accession>
<evidence type="ECO:0000313" key="2">
    <source>
        <dbReference type="Proteomes" id="UP000003653"/>
    </source>
</evidence>
<evidence type="ECO:0000313" key="1">
    <source>
        <dbReference type="EMBL" id="EFG76825.1"/>
    </source>
</evidence>
<keyword evidence="2" id="KW-1185">Reference proteome</keyword>
<comment type="caution">
    <text evidence="1">The sequence shown here is derived from an EMBL/GenBank/DDBJ whole genome shotgun (WGS) entry which is preliminary data.</text>
</comment>
<name>D5PAS6_9MYCO</name>
<protein>
    <submittedName>
        <fullName evidence="1">Uncharacterized protein</fullName>
    </submittedName>
</protein>
<dbReference type="EMBL" id="ADNV01000238">
    <property type="protein sequence ID" value="EFG76825.1"/>
    <property type="molecule type" value="Genomic_DNA"/>
</dbReference>
<gene>
    <name evidence="1" type="ORF">HMPREF0591_3270</name>
</gene>
<organism evidence="1 2">
    <name type="scientific">Mycobacterium parascrofulaceum ATCC BAA-614</name>
    <dbReference type="NCBI Taxonomy" id="525368"/>
    <lineage>
        <taxon>Bacteria</taxon>
        <taxon>Bacillati</taxon>
        <taxon>Actinomycetota</taxon>
        <taxon>Actinomycetes</taxon>
        <taxon>Mycobacteriales</taxon>
        <taxon>Mycobacteriaceae</taxon>
        <taxon>Mycobacterium</taxon>
        <taxon>Mycobacterium simiae complex</taxon>
    </lineage>
</organism>
<reference evidence="1 2" key="1">
    <citation type="submission" date="2010-04" db="EMBL/GenBank/DDBJ databases">
        <authorList>
            <person name="Muzny D."/>
            <person name="Qin X."/>
            <person name="Deng J."/>
            <person name="Jiang H."/>
            <person name="Liu Y."/>
            <person name="Qu J."/>
            <person name="Song X.-Z."/>
            <person name="Zhang L."/>
            <person name="Thornton R."/>
            <person name="Coyle M."/>
            <person name="Francisco L."/>
            <person name="Jackson L."/>
            <person name="Javaid M."/>
            <person name="Korchina V."/>
            <person name="Kovar C."/>
            <person name="Mata R."/>
            <person name="Mathew T."/>
            <person name="Ngo R."/>
            <person name="Nguyen L."/>
            <person name="Nguyen N."/>
            <person name="Okwuonu G."/>
            <person name="Ongeri F."/>
            <person name="Pham C."/>
            <person name="Simmons D."/>
            <person name="Wilczek-Boney K."/>
            <person name="Hale W."/>
            <person name="Jakkamsetti A."/>
            <person name="Pham P."/>
            <person name="Ruth R."/>
            <person name="San Lucas F."/>
            <person name="Warren J."/>
            <person name="Zhang J."/>
            <person name="Zhao Z."/>
            <person name="Zhou C."/>
            <person name="Zhu D."/>
            <person name="Lee S."/>
            <person name="Bess C."/>
            <person name="Blankenburg K."/>
            <person name="Forbes L."/>
            <person name="Fu Q."/>
            <person name="Gubbala S."/>
            <person name="Hirani K."/>
            <person name="Jayaseelan J.C."/>
            <person name="Lara F."/>
            <person name="Munidasa M."/>
            <person name="Palculict T."/>
            <person name="Patil S."/>
            <person name="Pu L.-L."/>
            <person name="Saada N."/>
            <person name="Tang L."/>
            <person name="Weissenberger G."/>
            <person name="Zhu Y."/>
            <person name="Hemphill L."/>
            <person name="Shang Y."/>
            <person name="Youmans B."/>
            <person name="Ayvaz T."/>
            <person name="Ross M."/>
            <person name="Santibanez J."/>
            <person name="Aqrawi P."/>
            <person name="Gross S."/>
            <person name="Joshi V."/>
            <person name="Fowler G."/>
            <person name="Nazareth L."/>
            <person name="Reid J."/>
            <person name="Worley K."/>
            <person name="Petrosino J."/>
            <person name="Highlander S."/>
            <person name="Gibbs R."/>
        </authorList>
    </citation>
    <scope>NUCLEOTIDE SEQUENCE [LARGE SCALE GENOMIC DNA]</scope>
    <source>
        <strain evidence="1 2">ATCC BAA-614</strain>
    </source>
</reference>